<keyword evidence="6" id="KW-1185">Reference proteome</keyword>
<dbReference type="InterPro" id="IPR000182">
    <property type="entry name" value="GNAT_dom"/>
</dbReference>
<proteinExistence type="predicted"/>
<dbReference type="PROSITE" id="PS51186">
    <property type="entry name" value="GNAT"/>
    <property type="match status" value="1"/>
</dbReference>
<organism evidence="5 6">
    <name type="scientific">Brachybacterium halotolerans</name>
    <dbReference type="NCBI Taxonomy" id="2795215"/>
    <lineage>
        <taxon>Bacteria</taxon>
        <taxon>Bacillati</taxon>
        <taxon>Actinomycetota</taxon>
        <taxon>Actinomycetes</taxon>
        <taxon>Micrococcales</taxon>
        <taxon>Dermabacteraceae</taxon>
        <taxon>Brachybacterium</taxon>
    </lineage>
</organism>
<feature type="compositionally biased region" description="Basic residues" evidence="3">
    <location>
        <begin position="1"/>
        <end position="10"/>
    </location>
</feature>
<feature type="domain" description="N-acetyltransferase" evidence="4">
    <location>
        <begin position="167"/>
        <end position="296"/>
    </location>
</feature>
<evidence type="ECO:0000259" key="4">
    <source>
        <dbReference type="PROSITE" id="PS51186"/>
    </source>
</evidence>
<keyword evidence="2" id="KW-0012">Acyltransferase</keyword>
<dbReference type="Gene3D" id="3.40.630.30">
    <property type="match status" value="1"/>
</dbReference>
<accession>A0ABS1B6T0</accession>
<dbReference type="InterPro" id="IPR050832">
    <property type="entry name" value="Bact_Acetyltransf"/>
</dbReference>
<evidence type="ECO:0000256" key="3">
    <source>
        <dbReference type="SAM" id="MobiDB-lite"/>
    </source>
</evidence>
<reference evidence="5 6" key="1">
    <citation type="submission" date="2020-12" db="EMBL/GenBank/DDBJ databases">
        <title>Brachybacterium sp. MASK1Z-5, whole genome shotgun sequence.</title>
        <authorList>
            <person name="Tuo L."/>
        </authorList>
    </citation>
    <scope>NUCLEOTIDE SEQUENCE [LARGE SCALE GENOMIC DNA]</scope>
    <source>
        <strain evidence="5 6">MASK1Z-5</strain>
    </source>
</reference>
<dbReference type="InterPro" id="IPR016181">
    <property type="entry name" value="Acyl_CoA_acyltransferase"/>
</dbReference>
<feature type="region of interest" description="Disordered" evidence="3">
    <location>
        <begin position="1"/>
        <end position="27"/>
    </location>
</feature>
<dbReference type="RefSeq" id="WP_200500946.1">
    <property type="nucleotide sequence ID" value="NZ_JAEDAJ010000001.1"/>
</dbReference>
<evidence type="ECO:0000256" key="2">
    <source>
        <dbReference type="ARBA" id="ARBA00023315"/>
    </source>
</evidence>
<evidence type="ECO:0000313" key="5">
    <source>
        <dbReference type="EMBL" id="MBK0330321.1"/>
    </source>
</evidence>
<dbReference type="Pfam" id="PF00583">
    <property type="entry name" value="Acetyltransf_1"/>
    <property type="match status" value="1"/>
</dbReference>
<evidence type="ECO:0000256" key="1">
    <source>
        <dbReference type="ARBA" id="ARBA00022679"/>
    </source>
</evidence>
<comment type="caution">
    <text evidence="5">The sequence shown here is derived from an EMBL/GenBank/DDBJ whole genome shotgun (WGS) entry which is preliminary data.</text>
</comment>
<dbReference type="PANTHER" id="PTHR43877">
    <property type="entry name" value="AMINOALKYLPHOSPHONATE N-ACETYLTRANSFERASE-RELATED-RELATED"/>
    <property type="match status" value="1"/>
</dbReference>
<dbReference type="EMBL" id="JAEDAJ010000001">
    <property type="protein sequence ID" value="MBK0330321.1"/>
    <property type="molecule type" value="Genomic_DNA"/>
</dbReference>
<dbReference type="CDD" id="cd04301">
    <property type="entry name" value="NAT_SF"/>
    <property type="match status" value="1"/>
</dbReference>
<dbReference type="Proteomes" id="UP000612352">
    <property type="component" value="Unassembled WGS sequence"/>
</dbReference>
<keyword evidence="1" id="KW-0808">Transferase</keyword>
<gene>
    <name evidence="5" type="ORF">I8D64_02755</name>
</gene>
<evidence type="ECO:0000313" key="6">
    <source>
        <dbReference type="Proteomes" id="UP000612352"/>
    </source>
</evidence>
<dbReference type="SUPFAM" id="SSF55729">
    <property type="entry name" value="Acyl-CoA N-acyltransferases (Nat)"/>
    <property type="match status" value="1"/>
</dbReference>
<name>A0ABS1B6T0_9MICO</name>
<protein>
    <submittedName>
        <fullName evidence="5">GNAT family N-acetyltransferase</fullName>
    </submittedName>
</protein>
<sequence length="296" mass="31203">MARKSAKNRSSKSSATAGKGPNPLGPTALVETLMGGWRPLSRMQVDGFAILRSRGVTRRANSIVPIDPPSDPQALDPALDRVSGLVRASGESVLFRMYPEHGHAAVDEALDRRGLTVEAPCEILELPLGPRTPAPDARAMISSGPLPEDWFAASWRLSPREGEGARETMHDILAGTPAVHVAIAGEGTRTSADGTIPATGRDGPDGVPADAVAVGRAALVDHGRTCSAVLNQIATDPARRREGLGTAVVRTLLAAARVQGAERALLEVETDNPAALALYRKRGFRRIGAYHYRVGG</sequence>